<dbReference type="Proteomes" id="UP000290365">
    <property type="component" value="Chromosome"/>
</dbReference>
<dbReference type="EMBL" id="CP035758">
    <property type="protein sequence ID" value="QBD75211.1"/>
    <property type="molecule type" value="Genomic_DNA"/>
</dbReference>
<proteinExistence type="predicted"/>
<evidence type="ECO:0000313" key="2">
    <source>
        <dbReference type="Proteomes" id="UP000290365"/>
    </source>
</evidence>
<dbReference type="PANTHER" id="PTHR47199:SF2">
    <property type="entry name" value="PHOTOSYSTEM II STABILITY_ASSEMBLY FACTOR HCF136, CHLOROPLASTIC"/>
    <property type="match status" value="1"/>
</dbReference>
<dbReference type="OrthoDB" id="9757947at2"/>
<sequence>MATSQVGWSDQNLFSAPNTPFFRTTDGGKDWKQVVLPQELVGKDFWVFVFDADMAFLQPIQPAGAGTALLYFYRTVDGGATWQRCNWPTTPVTAKNGMGTSSWTFLDHMHGWVMTPLPDPSMIKGGNDRTPFPANDETLFRTDNGGQTWQLVAHLPLKYAGSLLTFTDAHTGWLVTSIDGPGHIAPSDPRAFPEVLYVTHDGGSTWKQSPALPFPSQETLQPYRLLNLSFFNQREGYFVAAFTADTTDTYYIYMTQDGGNTWQVRGNRLPTATQEVEMVDATHFEDRAFLYTLTNGQWMKSSNPVPGGSAFNLKVKFVSSQIGLALLASDSNKADIYRTDDGGKHWEKLGALQ</sequence>
<dbReference type="AlphaFoldDB" id="A0A4V0YY72"/>
<dbReference type="SUPFAM" id="SSF110296">
    <property type="entry name" value="Oligoxyloglucan reducing end-specific cellobiohydrolase"/>
    <property type="match status" value="1"/>
</dbReference>
<reference evidence="1 2" key="1">
    <citation type="submission" date="2019-01" db="EMBL/GenBank/DDBJ databases">
        <title>Ktedonosporobacter rubrisoli SCAWS-G2.</title>
        <authorList>
            <person name="Huang Y."/>
            <person name="Yan B."/>
        </authorList>
    </citation>
    <scope>NUCLEOTIDE SEQUENCE [LARGE SCALE GENOMIC DNA]</scope>
    <source>
        <strain evidence="1 2">SCAWS-G2</strain>
    </source>
</reference>
<dbReference type="RefSeq" id="WP_129885810.1">
    <property type="nucleotide sequence ID" value="NZ_CP035758.1"/>
</dbReference>
<name>A0A4V0YY72_KTERU</name>
<evidence type="ECO:0008006" key="3">
    <source>
        <dbReference type="Google" id="ProtNLM"/>
    </source>
</evidence>
<dbReference type="CDD" id="cd15482">
    <property type="entry name" value="Sialidase_non-viral"/>
    <property type="match status" value="1"/>
</dbReference>
<dbReference type="KEGG" id="kbs:EPA93_04060"/>
<organism evidence="1 2">
    <name type="scientific">Ktedonosporobacter rubrisoli</name>
    <dbReference type="NCBI Taxonomy" id="2509675"/>
    <lineage>
        <taxon>Bacteria</taxon>
        <taxon>Bacillati</taxon>
        <taxon>Chloroflexota</taxon>
        <taxon>Ktedonobacteria</taxon>
        <taxon>Ktedonobacterales</taxon>
        <taxon>Ktedonosporobacteraceae</taxon>
        <taxon>Ktedonosporobacter</taxon>
    </lineage>
</organism>
<dbReference type="InterPro" id="IPR015943">
    <property type="entry name" value="WD40/YVTN_repeat-like_dom_sf"/>
</dbReference>
<keyword evidence="2" id="KW-1185">Reference proteome</keyword>
<dbReference type="PANTHER" id="PTHR47199">
    <property type="entry name" value="PHOTOSYSTEM II STABILITY/ASSEMBLY FACTOR HCF136, CHLOROPLASTIC"/>
    <property type="match status" value="1"/>
</dbReference>
<accession>A0A4V0YY72</accession>
<evidence type="ECO:0000313" key="1">
    <source>
        <dbReference type="EMBL" id="QBD75211.1"/>
    </source>
</evidence>
<gene>
    <name evidence="1" type="ORF">EPA93_04060</name>
</gene>
<dbReference type="Gene3D" id="2.130.10.10">
    <property type="entry name" value="YVTN repeat-like/Quinoprotein amine dehydrogenase"/>
    <property type="match status" value="2"/>
</dbReference>
<protein>
    <recommendedName>
        <fullName evidence="3">Photosynthesis system II assembly factor Ycf48/Hcf136-like domain-containing protein</fullName>
    </recommendedName>
</protein>